<dbReference type="STRING" id="1745343.A0A2J6PUI4"/>
<dbReference type="EMBL" id="KZ613498">
    <property type="protein sequence ID" value="PMD17681.1"/>
    <property type="molecule type" value="Genomic_DNA"/>
</dbReference>
<name>A0A2J6PUI4_9HELO</name>
<sequence length="147" mass="16788">MPHLFTKIEIAAPPSIVREKFLQFEQIPTYSPNGFFKWLGPTEKNAPLEPGTRMHNVLEGMVIDPIILENSGKCFRWRGTWHEIFTGEHGFRFEASEETEGGTTFIQEERFSGLLAGMMGEGFIAKKSGFREKTRRGFEGFNGDLKR</sequence>
<dbReference type="Proteomes" id="UP000235672">
    <property type="component" value="Unassembled WGS sequence"/>
</dbReference>
<dbReference type="AlphaFoldDB" id="A0A2J6PUI4"/>
<evidence type="ECO:0000313" key="1">
    <source>
        <dbReference type="EMBL" id="PMD17681.1"/>
    </source>
</evidence>
<dbReference type="SUPFAM" id="SSF55961">
    <property type="entry name" value="Bet v1-like"/>
    <property type="match status" value="1"/>
</dbReference>
<keyword evidence="2" id="KW-1185">Reference proteome</keyword>
<dbReference type="Gene3D" id="3.30.530.20">
    <property type="match status" value="1"/>
</dbReference>
<dbReference type="PANTHER" id="PTHR36166">
    <property type="entry name" value="CHROMOSOME 9, WHOLE GENOME SHOTGUN SEQUENCE"/>
    <property type="match status" value="1"/>
</dbReference>
<dbReference type="OrthoDB" id="509124at2759"/>
<organism evidence="1 2">
    <name type="scientific">Hyaloscypha hepaticicola</name>
    <dbReference type="NCBI Taxonomy" id="2082293"/>
    <lineage>
        <taxon>Eukaryota</taxon>
        <taxon>Fungi</taxon>
        <taxon>Dikarya</taxon>
        <taxon>Ascomycota</taxon>
        <taxon>Pezizomycotina</taxon>
        <taxon>Leotiomycetes</taxon>
        <taxon>Helotiales</taxon>
        <taxon>Hyaloscyphaceae</taxon>
        <taxon>Hyaloscypha</taxon>
    </lineage>
</organism>
<protein>
    <submittedName>
        <fullName evidence="1">Uncharacterized protein</fullName>
    </submittedName>
</protein>
<accession>A0A2J6PUI4</accession>
<feature type="non-terminal residue" evidence="1">
    <location>
        <position position="147"/>
    </location>
</feature>
<dbReference type="InterPro" id="IPR023393">
    <property type="entry name" value="START-like_dom_sf"/>
</dbReference>
<dbReference type="PANTHER" id="PTHR36166:SF1">
    <property type="entry name" value="SRPBCC DOMAIN-CONTAINING PROTEIN"/>
    <property type="match status" value="1"/>
</dbReference>
<dbReference type="CDD" id="cd07822">
    <property type="entry name" value="SRPBCC_4"/>
    <property type="match status" value="1"/>
</dbReference>
<reference evidence="1 2" key="1">
    <citation type="submission" date="2016-05" db="EMBL/GenBank/DDBJ databases">
        <title>A degradative enzymes factory behind the ericoid mycorrhizal symbiosis.</title>
        <authorList>
            <consortium name="DOE Joint Genome Institute"/>
            <person name="Martino E."/>
            <person name="Morin E."/>
            <person name="Grelet G."/>
            <person name="Kuo A."/>
            <person name="Kohler A."/>
            <person name="Daghino S."/>
            <person name="Barry K."/>
            <person name="Choi C."/>
            <person name="Cichocki N."/>
            <person name="Clum A."/>
            <person name="Copeland A."/>
            <person name="Hainaut M."/>
            <person name="Haridas S."/>
            <person name="Labutti K."/>
            <person name="Lindquist E."/>
            <person name="Lipzen A."/>
            <person name="Khouja H.-R."/>
            <person name="Murat C."/>
            <person name="Ohm R."/>
            <person name="Olson A."/>
            <person name="Spatafora J."/>
            <person name="Veneault-Fourrey C."/>
            <person name="Henrissat B."/>
            <person name="Grigoriev I."/>
            <person name="Martin F."/>
            <person name="Perotto S."/>
        </authorList>
    </citation>
    <scope>NUCLEOTIDE SEQUENCE [LARGE SCALE GENOMIC DNA]</scope>
    <source>
        <strain evidence="1 2">UAMH 7357</strain>
    </source>
</reference>
<evidence type="ECO:0000313" key="2">
    <source>
        <dbReference type="Proteomes" id="UP000235672"/>
    </source>
</evidence>
<gene>
    <name evidence="1" type="ORF">NA56DRAFT_605524</name>
</gene>
<proteinExistence type="predicted"/>